<keyword evidence="1" id="KW-0812">Transmembrane</keyword>
<organism evidence="2 3">
    <name type="scientific">Rubripirellula reticaptiva</name>
    <dbReference type="NCBI Taxonomy" id="2528013"/>
    <lineage>
        <taxon>Bacteria</taxon>
        <taxon>Pseudomonadati</taxon>
        <taxon>Planctomycetota</taxon>
        <taxon>Planctomycetia</taxon>
        <taxon>Pirellulales</taxon>
        <taxon>Pirellulaceae</taxon>
        <taxon>Rubripirellula</taxon>
    </lineage>
</organism>
<evidence type="ECO:0000313" key="2">
    <source>
        <dbReference type="EMBL" id="TWU44568.1"/>
    </source>
</evidence>
<comment type="caution">
    <text evidence="2">The sequence shown here is derived from an EMBL/GenBank/DDBJ whole genome shotgun (WGS) entry which is preliminary data.</text>
</comment>
<dbReference type="AlphaFoldDB" id="A0A5C6E6V7"/>
<keyword evidence="1" id="KW-1133">Transmembrane helix</keyword>
<dbReference type="EMBL" id="SJPX01000007">
    <property type="protein sequence ID" value="TWU44568.1"/>
    <property type="molecule type" value="Genomic_DNA"/>
</dbReference>
<accession>A0A5C6E6V7</accession>
<keyword evidence="1" id="KW-0472">Membrane</keyword>
<reference evidence="2 3" key="1">
    <citation type="submission" date="2019-02" db="EMBL/GenBank/DDBJ databases">
        <title>Deep-cultivation of Planctomycetes and their phenomic and genomic characterization uncovers novel biology.</title>
        <authorList>
            <person name="Wiegand S."/>
            <person name="Jogler M."/>
            <person name="Boedeker C."/>
            <person name="Pinto D."/>
            <person name="Vollmers J."/>
            <person name="Rivas-Marin E."/>
            <person name="Kohn T."/>
            <person name="Peeters S.H."/>
            <person name="Heuer A."/>
            <person name="Rast P."/>
            <person name="Oberbeckmann S."/>
            <person name="Bunk B."/>
            <person name="Jeske O."/>
            <person name="Meyerdierks A."/>
            <person name="Storesund J.E."/>
            <person name="Kallscheuer N."/>
            <person name="Luecker S."/>
            <person name="Lage O.M."/>
            <person name="Pohl T."/>
            <person name="Merkel B.J."/>
            <person name="Hornburger P."/>
            <person name="Mueller R.-W."/>
            <person name="Bruemmer F."/>
            <person name="Labrenz M."/>
            <person name="Spormann A.M."/>
            <person name="Op Den Camp H."/>
            <person name="Overmann J."/>
            <person name="Amann R."/>
            <person name="Jetten M.S.M."/>
            <person name="Mascher T."/>
            <person name="Medema M.H."/>
            <person name="Devos D.P."/>
            <person name="Kaster A.-K."/>
            <person name="Ovreas L."/>
            <person name="Rohde M."/>
            <person name="Galperin M.Y."/>
            <person name="Jogler C."/>
        </authorList>
    </citation>
    <scope>NUCLEOTIDE SEQUENCE [LARGE SCALE GENOMIC DNA]</scope>
    <source>
        <strain evidence="2 3">Poly59</strain>
    </source>
</reference>
<proteinExistence type="predicted"/>
<protein>
    <submittedName>
        <fullName evidence="2">Uncharacterized protein</fullName>
    </submittedName>
</protein>
<dbReference type="Proteomes" id="UP000317977">
    <property type="component" value="Unassembled WGS sequence"/>
</dbReference>
<evidence type="ECO:0000313" key="3">
    <source>
        <dbReference type="Proteomes" id="UP000317977"/>
    </source>
</evidence>
<gene>
    <name evidence="2" type="ORF">Poly59_61310</name>
</gene>
<sequence length="163" mass="18040">MVSRLKINRPSQVTATVIRLTLLDFFVSLNMKPIAKSITIVAGVALWVLLVKLNWGLALFLVSLTPLALGVARLSRRPTPNRWDTFWLISGGLLLLYALSPGPYAGCGQLYYQFTGSPGFWGGAFSHVYSPHMALSVGRFGSEQFNTGLWDYIVQWQILCSST</sequence>
<keyword evidence="3" id="KW-1185">Reference proteome</keyword>
<name>A0A5C6E6V7_9BACT</name>
<evidence type="ECO:0000256" key="1">
    <source>
        <dbReference type="SAM" id="Phobius"/>
    </source>
</evidence>
<feature type="transmembrane region" description="Helical" evidence="1">
    <location>
        <begin position="86"/>
        <end position="104"/>
    </location>
</feature>